<name>A0A1L7XEP8_9HELO</name>
<evidence type="ECO:0008006" key="4">
    <source>
        <dbReference type="Google" id="ProtNLM"/>
    </source>
</evidence>
<feature type="signal peptide" evidence="1">
    <location>
        <begin position="1"/>
        <end position="20"/>
    </location>
</feature>
<accession>A0A1L7XEP8</accession>
<organism evidence="2 3">
    <name type="scientific">Phialocephala subalpina</name>
    <dbReference type="NCBI Taxonomy" id="576137"/>
    <lineage>
        <taxon>Eukaryota</taxon>
        <taxon>Fungi</taxon>
        <taxon>Dikarya</taxon>
        <taxon>Ascomycota</taxon>
        <taxon>Pezizomycotina</taxon>
        <taxon>Leotiomycetes</taxon>
        <taxon>Helotiales</taxon>
        <taxon>Mollisiaceae</taxon>
        <taxon>Phialocephala</taxon>
        <taxon>Phialocephala fortinii species complex</taxon>
    </lineage>
</organism>
<dbReference type="OrthoDB" id="3552629at2759"/>
<dbReference type="EMBL" id="FJOG01000023">
    <property type="protein sequence ID" value="CZR63501.1"/>
    <property type="molecule type" value="Genomic_DNA"/>
</dbReference>
<evidence type="ECO:0000313" key="2">
    <source>
        <dbReference type="EMBL" id="CZR63501.1"/>
    </source>
</evidence>
<dbReference type="AlphaFoldDB" id="A0A1L7XEP8"/>
<feature type="chain" id="PRO_5012634579" description="Invertebrate defensins family profile domain-containing protein" evidence="1">
    <location>
        <begin position="21"/>
        <end position="104"/>
    </location>
</feature>
<keyword evidence="3" id="KW-1185">Reference proteome</keyword>
<protein>
    <recommendedName>
        <fullName evidence="4">Invertebrate defensins family profile domain-containing protein</fullName>
    </recommendedName>
</protein>
<gene>
    <name evidence="2" type="ORF">PAC_13398</name>
</gene>
<reference evidence="2 3" key="1">
    <citation type="submission" date="2016-03" db="EMBL/GenBank/DDBJ databases">
        <authorList>
            <person name="Ploux O."/>
        </authorList>
    </citation>
    <scope>NUCLEOTIDE SEQUENCE [LARGE SCALE GENOMIC DNA]</scope>
    <source>
        <strain evidence="2 3">UAMH 11012</strain>
    </source>
</reference>
<proteinExistence type="predicted"/>
<evidence type="ECO:0000256" key="1">
    <source>
        <dbReference type="SAM" id="SignalP"/>
    </source>
</evidence>
<keyword evidence="1" id="KW-0732">Signal</keyword>
<sequence>MQFSTLLAAAPFFLVALSSAAPAPAEIEMRQSNFQHINTTELMLGACLSMGSCYYGGNTLGCYTHGCANQTYLGGICSCNADVQDAIDVQAAKGQKQWPVKCPY</sequence>
<evidence type="ECO:0000313" key="3">
    <source>
        <dbReference type="Proteomes" id="UP000184330"/>
    </source>
</evidence>
<dbReference type="Proteomes" id="UP000184330">
    <property type="component" value="Unassembled WGS sequence"/>
</dbReference>